<dbReference type="Proteomes" id="UP001611075">
    <property type="component" value="Unassembled WGS sequence"/>
</dbReference>
<comment type="caution">
    <text evidence="2">The sequence shown here is derived from an EMBL/GenBank/DDBJ whole genome shotgun (WGS) entry which is preliminary data.</text>
</comment>
<sequence>MNPFALFEDDTDEPDEVEFVTDTHRRRFVALLIDTSRSMAATQSNGVVAIDALNRELARWLPTVRAEGRGPLRDVEFVVVTFGAGGVSVVSGDGTPSAEDGGAFVPASRLELAPLVAGGATPMVEAVELALSLVEQRRRHVQTVHAQQTGGPRLILVSDGAPTDAEGNPTDDWRPLARRLEQWRSTGRMRLFAFGVPGVDDEVMRALATASGYFPLADLDLRKLLDLILVATSEHVDFEQVRSQVYGDEFW</sequence>
<name>A0ABW7SMB4_9ACTN</name>
<reference evidence="2 3" key="1">
    <citation type="submission" date="2024-10" db="EMBL/GenBank/DDBJ databases">
        <title>The Natural Products Discovery Center: Release of the First 8490 Sequenced Strains for Exploring Actinobacteria Biosynthetic Diversity.</title>
        <authorList>
            <person name="Kalkreuter E."/>
            <person name="Kautsar S.A."/>
            <person name="Yang D."/>
            <person name="Bader C.D."/>
            <person name="Teijaro C.N."/>
            <person name="Fluegel L."/>
            <person name="Davis C.M."/>
            <person name="Simpson J.R."/>
            <person name="Lauterbach L."/>
            <person name="Steele A.D."/>
            <person name="Gui C."/>
            <person name="Meng S."/>
            <person name="Li G."/>
            <person name="Viehrig K."/>
            <person name="Ye F."/>
            <person name="Su P."/>
            <person name="Kiefer A.F."/>
            <person name="Nichols A."/>
            <person name="Cepeda A.J."/>
            <person name="Yan W."/>
            <person name="Fan B."/>
            <person name="Jiang Y."/>
            <person name="Adhikari A."/>
            <person name="Zheng C.-J."/>
            <person name="Schuster L."/>
            <person name="Cowan T.M."/>
            <person name="Smanski M.J."/>
            <person name="Chevrette M.G."/>
            <person name="De Carvalho L.P.S."/>
            <person name="Shen B."/>
        </authorList>
    </citation>
    <scope>NUCLEOTIDE SEQUENCE [LARGE SCALE GENOMIC DNA]</scope>
    <source>
        <strain evidence="2 3">NPDC021253</strain>
    </source>
</reference>
<dbReference type="Gene3D" id="3.40.50.410">
    <property type="entry name" value="von Willebrand factor, type A domain"/>
    <property type="match status" value="1"/>
</dbReference>
<accession>A0ABW7SMB4</accession>
<feature type="domain" description="VWFA" evidence="1">
    <location>
        <begin position="28"/>
        <end position="236"/>
    </location>
</feature>
<proteinExistence type="predicted"/>
<dbReference type="InterPro" id="IPR036465">
    <property type="entry name" value="vWFA_dom_sf"/>
</dbReference>
<evidence type="ECO:0000313" key="2">
    <source>
        <dbReference type="EMBL" id="MFI0794034.1"/>
    </source>
</evidence>
<dbReference type="EMBL" id="JBIRPU010000009">
    <property type="protein sequence ID" value="MFI0794034.1"/>
    <property type="molecule type" value="Genomic_DNA"/>
</dbReference>
<protein>
    <recommendedName>
        <fullName evidence="1">VWFA domain-containing protein</fullName>
    </recommendedName>
</protein>
<dbReference type="RefSeq" id="WP_396679987.1">
    <property type="nucleotide sequence ID" value="NZ_JBIRPU010000009.1"/>
</dbReference>
<dbReference type="SUPFAM" id="SSF53300">
    <property type="entry name" value="vWA-like"/>
    <property type="match status" value="1"/>
</dbReference>
<dbReference type="InterPro" id="IPR002035">
    <property type="entry name" value="VWF_A"/>
</dbReference>
<evidence type="ECO:0000313" key="3">
    <source>
        <dbReference type="Proteomes" id="UP001611075"/>
    </source>
</evidence>
<organism evidence="2 3">
    <name type="scientific">Micromonospora rubida</name>
    <dbReference type="NCBI Taxonomy" id="2697657"/>
    <lineage>
        <taxon>Bacteria</taxon>
        <taxon>Bacillati</taxon>
        <taxon>Actinomycetota</taxon>
        <taxon>Actinomycetes</taxon>
        <taxon>Micromonosporales</taxon>
        <taxon>Micromonosporaceae</taxon>
        <taxon>Micromonospora</taxon>
    </lineage>
</organism>
<evidence type="ECO:0000259" key="1">
    <source>
        <dbReference type="PROSITE" id="PS50234"/>
    </source>
</evidence>
<keyword evidence="3" id="KW-1185">Reference proteome</keyword>
<gene>
    <name evidence="2" type="ORF">ACH4OY_15285</name>
</gene>
<dbReference type="PROSITE" id="PS50234">
    <property type="entry name" value="VWFA"/>
    <property type="match status" value="1"/>
</dbReference>